<dbReference type="AlphaFoldDB" id="A0A371F2S1"/>
<protein>
    <recommendedName>
        <fullName evidence="1">Retrotransposon Copia-like N-terminal domain-containing protein</fullName>
    </recommendedName>
</protein>
<feature type="domain" description="Retrotransposon Copia-like N-terminal" evidence="1">
    <location>
        <begin position="117"/>
        <end position="151"/>
    </location>
</feature>
<accession>A0A371F2S1</accession>
<comment type="caution">
    <text evidence="2">The sequence shown here is derived from an EMBL/GenBank/DDBJ whole genome shotgun (WGS) entry which is preliminary data.</text>
</comment>
<evidence type="ECO:0000313" key="3">
    <source>
        <dbReference type="Proteomes" id="UP000257109"/>
    </source>
</evidence>
<name>A0A371F2S1_MUCPR</name>
<keyword evidence="3" id="KW-1185">Reference proteome</keyword>
<evidence type="ECO:0000313" key="2">
    <source>
        <dbReference type="EMBL" id="RDX72589.1"/>
    </source>
</evidence>
<evidence type="ECO:0000259" key="1">
    <source>
        <dbReference type="Pfam" id="PF14244"/>
    </source>
</evidence>
<feature type="non-terminal residue" evidence="2">
    <location>
        <position position="1"/>
    </location>
</feature>
<dbReference type="Proteomes" id="UP000257109">
    <property type="component" value="Unassembled WGS sequence"/>
</dbReference>
<sequence length="163" mass="18909">MTEYAAYPYTSYHIWATVMISRPMLRSSRNWSQSCMPFNKIDLGTFSLCFMETMVGPRGPWTINQNLECIRHYYDITIDFAPCITTLISVTFYATLDFYLPIQEIYGSLQTTSNREVLVSPPLNAMNYHTWSAMFRATWSKNKLEFVDGSLPMLNKNDVNHKA</sequence>
<proteinExistence type="predicted"/>
<dbReference type="Pfam" id="PF14244">
    <property type="entry name" value="Retrotran_gag_3"/>
    <property type="match status" value="1"/>
</dbReference>
<dbReference type="EMBL" id="QJKJ01010852">
    <property type="protein sequence ID" value="RDX72589.1"/>
    <property type="molecule type" value="Genomic_DNA"/>
</dbReference>
<gene>
    <name evidence="2" type="ORF">CR513_47902</name>
</gene>
<dbReference type="InterPro" id="IPR029472">
    <property type="entry name" value="Copia-like_N"/>
</dbReference>
<organism evidence="2 3">
    <name type="scientific">Mucuna pruriens</name>
    <name type="common">Velvet bean</name>
    <name type="synonym">Dolichos pruriens</name>
    <dbReference type="NCBI Taxonomy" id="157652"/>
    <lineage>
        <taxon>Eukaryota</taxon>
        <taxon>Viridiplantae</taxon>
        <taxon>Streptophyta</taxon>
        <taxon>Embryophyta</taxon>
        <taxon>Tracheophyta</taxon>
        <taxon>Spermatophyta</taxon>
        <taxon>Magnoliopsida</taxon>
        <taxon>eudicotyledons</taxon>
        <taxon>Gunneridae</taxon>
        <taxon>Pentapetalae</taxon>
        <taxon>rosids</taxon>
        <taxon>fabids</taxon>
        <taxon>Fabales</taxon>
        <taxon>Fabaceae</taxon>
        <taxon>Papilionoideae</taxon>
        <taxon>50 kb inversion clade</taxon>
        <taxon>NPAAA clade</taxon>
        <taxon>indigoferoid/millettioid clade</taxon>
        <taxon>Phaseoleae</taxon>
        <taxon>Mucuna</taxon>
    </lineage>
</organism>
<reference evidence="2" key="1">
    <citation type="submission" date="2018-05" db="EMBL/GenBank/DDBJ databases">
        <title>Draft genome of Mucuna pruriens seed.</title>
        <authorList>
            <person name="Nnadi N.E."/>
            <person name="Vos R."/>
            <person name="Hasami M.H."/>
            <person name="Devisetty U.K."/>
            <person name="Aguiy J.C."/>
        </authorList>
    </citation>
    <scope>NUCLEOTIDE SEQUENCE [LARGE SCALE GENOMIC DNA]</scope>
    <source>
        <strain evidence="2">JCA_2017</strain>
    </source>
</reference>